<dbReference type="PANTHER" id="PTHR39410:SF1">
    <property type="entry name" value="RIKEN CDNA 4930558K02 GENE"/>
    <property type="match status" value="1"/>
</dbReference>
<name>A0AAU9Z9K3_PHORO</name>
<organism evidence="2 3">
    <name type="scientific">Phodopus roborovskii</name>
    <name type="common">Roborovski's desert hamster</name>
    <name type="synonym">Cricetulus roborovskii</name>
    <dbReference type="NCBI Taxonomy" id="109678"/>
    <lineage>
        <taxon>Eukaryota</taxon>
        <taxon>Metazoa</taxon>
        <taxon>Chordata</taxon>
        <taxon>Craniata</taxon>
        <taxon>Vertebrata</taxon>
        <taxon>Euteleostomi</taxon>
        <taxon>Mammalia</taxon>
        <taxon>Eutheria</taxon>
        <taxon>Euarchontoglires</taxon>
        <taxon>Glires</taxon>
        <taxon>Rodentia</taxon>
        <taxon>Myomorpha</taxon>
        <taxon>Muroidea</taxon>
        <taxon>Cricetidae</taxon>
        <taxon>Cricetinae</taxon>
        <taxon>Phodopus</taxon>
    </lineage>
</organism>
<protein>
    <submittedName>
        <fullName evidence="2">RGD1309106 protein</fullName>
    </submittedName>
</protein>
<dbReference type="Proteomes" id="UP001152836">
    <property type="component" value="Unassembled WGS sequence"/>
</dbReference>
<sequence length="201" mass="22954">MPHWRGVLGRGSAFSVSIPWMAGACPVYHASATVLTLSKKDMDLPNLLQVPDIISKARKNEHENLSPRNKQLYSTFPEMKTVQPKNFTIPHRDEKPSFQNSVNHRVMLLHHPHVQQFNHPCNDILTESIHYRLPIMGPRTAIFHRLLSGAYKTPQETQHFSFPRKKQKSKTHSETTPEENLVTCQHIDSGCYGLSLKCSPQ</sequence>
<gene>
    <name evidence="2" type="primary">RGD1309106</name>
    <name evidence="2" type="ORF">PHOROB_LOCUS6892</name>
</gene>
<dbReference type="AlphaFoldDB" id="A0AAU9Z9K3"/>
<accession>A0AAU9Z9K3</accession>
<dbReference type="EMBL" id="CALSGD010001417">
    <property type="protein sequence ID" value="CAH6789369.1"/>
    <property type="molecule type" value="Genomic_DNA"/>
</dbReference>
<dbReference type="PANTHER" id="PTHR39410">
    <property type="entry name" value="RIKEN CDNA 4930558K02 GENE"/>
    <property type="match status" value="1"/>
</dbReference>
<comment type="caution">
    <text evidence="2">The sequence shown here is derived from an EMBL/GenBank/DDBJ whole genome shotgun (WGS) entry which is preliminary data.</text>
</comment>
<evidence type="ECO:0000313" key="3">
    <source>
        <dbReference type="Proteomes" id="UP001152836"/>
    </source>
</evidence>
<feature type="region of interest" description="Disordered" evidence="1">
    <location>
        <begin position="154"/>
        <end position="178"/>
    </location>
</feature>
<dbReference type="Pfam" id="PF15081">
    <property type="entry name" value="DUF4548"/>
    <property type="match status" value="1"/>
</dbReference>
<dbReference type="InterPro" id="IPR027845">
    <property type="entry name" value="DUF4548"/>
</dbReference>
<proteinExistence type="predicted"/>
<keyword evidence="3" id="KW-1185">Reference proteome</keyword>
<evidence type="ECO:0000256" key="1">
    <source>
        <dbReference type="SAM" id="MobiDB-lite"/>
    </source>
</evidence>
<evidence type="ECO:0000313" key="2">
    <source>
        <dbReference type="EMBL" id="CAH6789369.1"/>
    </source>
</evidence>
<dbReference type="PROSITE" id="PS51257">
    <property type="entry name" value="PROKAR_LIPOPROTEIN"/>
    <property type="match status" value="1"/>
</dbReference>
<reference evidence="2" key="1">
    <citation type="submission" date="2022-06" db="EMBL/GenBank/DDBJ databases">
        <authorList>
            <person name="Andreotti S."/>
            <person name="Wyler E."/>
        </authorList>
    </citation>
    <scope>NUCLEOTIDE SEQUENCE</scope>
</reference>